<dbReference type="InterPro" id="IPR038474">
    <property type="entry name" value="Polyketide_synth_cyclase_sf"/>
</dbReference>
<organism evidence="1 2">
    <name type="scientific">Streptosporangium oxazolinicum</name>
    <dbReference type="NCBI Taxonomy" id="909287"/>
    <lineage>
        <taxon>Bacteria</taxon>
        <taxon>Bacillati</taxon>
        <taxon>Actinomycetota</taxon>
        <taxon>Actinomycetes</taxon>
        <taxon>Streptosporangiales</taxon>
        <taxon>Streptosporangiaceae</taxon>
        <taxon>Streptosporangium</taxon>
    </lineage>
</organism>
<evidence type="ECO:0000313" key="1">
    <source>
        <dbReference type="EMBL" id="GAA4184856.1"/>
    </source>
</evidence>
<dbReference type="EMBL" id="BAABAQ010000002">
    <property type="protein sequence ID" value="GAA4184856.1"/>
    <property type="molecule type" value="Genomic_DNA"/>
</dbReference>
<accession>A0ABP8AJB3</accession>
<dbReference type="InterPro" id="IPR006765">
    <property type="entry name" value="Polyketide_synth_cyclase"/>
</dbReference>
<dbReference type="Proteomes" id="UP001501251">
    <property type="component" value="Unassembled WGS sequence"/>
</dbReference>
<reference evidence="2" key="1">
    <citation type="journal article" date="2019" name="Int. J. Syst. Evol. Microbiol.">
        <title>The Global Catalogue of Microorganisms (GCM) 10K type strain sequencing project: providing services to taxonomists for standard genome sequencing and annotation.</title>
        <authorList>
            <consortium name="The Broad Institute Genomics Platform"/>
            <consortium name="The Broad Institute Genome Sequencing Center for Infectious Disease"/>
            <person name="Wu L."/>
            <person name="Ma J."/>
        </authorList>
    </citation>
    <scope>NUCLEOTIDE SEQUENCE [LARGE SCALE GENOMIC DNA]</scope>
    <source>
        <strain evidence="2">JCM 17388</strain>
    </source>
</reference>
<protein>
    <submittedName>
        <fullName evidence="1">TcmI family type II polyketide cyclase</fullName>
    </submittedName>
</protein>
<evidence type="ECO:0000313" key="2">
    <source>
        <dbReference type="Proteomes" id="UP001501251"/>
    </source>
</evidence>
<dbReference type="SUPFAM" id="SSF54909">
    <property type="entry name" value="Dimeric alpha+beta barrel"/>
    <property type="match status" value="1"/>
</dbReference>
<dbReference type="InterPro" id="IPR011008">
    <property type="entry name" value="Dimeric_a/b-barrel"/>
</dbReference>
<proteinExistence type="predicted"/>
<gene>
    <name evidence="1" type="ORF">GCM10022252_14410</name>
</gene>
<name>A0ABP8AJB3_9ACTN</name>
<dbReference type="RefSeq" id="WP_344916224.1">
    <property type="nucleotide sequence ID" value="NZ_BAABAQ010000002.1"/>
</dbReference>
<keyword evidence="2" id="KW-1185">Reference proteome</keyword>
<dbReference type="Pfam" id="PF04673">
    <property type="entry name" value="Cyclase_polyket"/>
    <property type="match status" value="1"/>
</dbReference>
<comment type="caution">
    <text evidence="1">The sequence shown here is derived from an EMBL/GenBank/DDBJ whole genome shotgun (WGS) entry which is preliminary data.</text>
</comment>
<sequence length="112" mass="12818">MPDQILIVARLTPGGSGEVSRLFGESDAGELPRALGVTRRDLFLYRDLYLHRVEFEGSAAEAMAAAREREDFLRLSRDLEPHVSPYDPDTWRGPADAMARRFYHWTPEERTL</sequence>
<dbReference type="Gene3D" id="3.30.70.1090">
    <property type="entry name" value="Dimeric alpha+beta barrel"/>
    <property type="match status" value="1"/>
</dbReference>